<organism evidence="1 2">
    <name type="scientific">Streptomyces spectabilis</name>
    <dbReference type="NCBI Taxonomy" id="68270"/>
    <lineage>
        <taxon>Bacteria</taxon>
        <taxon>Bacillati</taxon>
        <taxon>Actinomycetota</taxon>
        <taxon>Actinomycetes</taxon>
        <taxon>Kitasatosporales</taxon>
        <taxon>Streptomycetaceae</taxon>
        <taxon>Streptomyces</taxon>
    </lineage>
</organism>
<comment type="caution">
    <text evidence="1">The sequence shown here is derived from an EMBL/GenBank/DDBJ whole genome shotgun (WGS) entry which is preliminary data.</text>
</comment>
<name>A0A7W8EY10_STRST</name>
<proteinExistence type="predicted"/>
<evidence type="ECO:0000313" key="2">
    <source>
        <dbReference type="Proteomes" id="UP000549009"/>
    </source>
</evidence>
<dbReference type="Proteomes" id="UP000549009">
    <property type="component" value="Unassembled WGS sequence"/>
</dbReference>
<protein>
    <submittedName>
        <fullName evidence="1">Uncharacterized protein</fullName>
    </submittedName>
</protein>
<dbReference type="AlphaFoldDB" id="A0A7W8EY10"/>
<evidence type="ECO:0000313" key="1">
    <source>
        <dbReference type="EMBL" id="MBB5109632.1"/>
    </source>
</evidence>
<gene>
    <name evidence="1" type="ORF">FHS40_008762</name>
</gene>
<accession>A0A7W8EY10</accession>
<reference evidence="1 2" key="1">
    <citation type="submission" date="2020-08" db="EMBL/GenBank/DDBJ databases">
        <title>Genomic Encyclopedia of Type Strains, Phase III (KMG-III): the genomes of soil and plant-associated and newly described type strains.</title>
        <authorList>
            <person name="Whitman W."/>
        </authorList>
    </citation>
    <scope>NUCLEOTIDE SEQUENCE [LARGE SCALE GENOMIC DNA]</scope>
    <source>
        <strain evidence="1 2">CECT 3146</strain>
    </source>
</reference>
<dbReference type="EMBL" id="JACHJD010000033">
    <property type="protein sequence ID" value="MBB5109632.1"/>
    <property type="molecule type" value="Genomic_DNA"/>
</dbReference>
<keyword evidence="2" id="KW-1185">Reference proteome</keyword>
<sequence>MAGGCVIAYGTDLESFQRDLDSVRHDWMDQVAAMGRR</sequence>